<accession>A0AAV5UGR4</accession>
<sequence length="440" mass="49972">MSSESEYLVGKIEKYMTQLKEGRKIGHALHRLEQIDMTVDLLTRTGVGKVVNRVSREDEEYGELALSIVSRWKQTATDHQERKERSISPVERQIKKEVKEESSPDDYPGESSRPTNNNDRKRKVKEEETSNGYPEEERREKKKSKPAPPSHGFLAALASGDSVKSDKPKKLKPFTLTLDIDPNYRPMPAMSIAPKHAVKPDEEKPFDEAQMFRPRSGLTKIFAGRKKATTLTEVPRLFDCCIMVLQNHINDIDSFGDIPYHIVKPILEKCTWNQLMEIERKNPYLEEDSDELWEKLVSKHHPTKPSSKHESWKEMFVRCENESSDRLRMLSERISKHGTAAHDKIRKVVPITDVKMTKGSRRGAVVDMPSALKLSKARKEIFESGSKAKLADLPTTIQNRSSSLGSSSSRSSKVKEVVKAGPKVGALMAKTKKMLGIKRK</sequence>
<evidence type="ECO:0000313" key="5">
    <source>
        <dbReference type="Proteomes" id="UP001432027"/>
    </source>
</evidence>
<gene>
    <name evidence="4" type="ORF">PENTCL1PPCAC_27820</name>
</gene>
<dbReference type="InterPro" id="IPR051870">
    <property type="entry name" value="Elongin-A_domain"/>
</dbReference>
<dbReference type="PANTHER" id="PTHR15141:SF76">
    <property type="entry name" value="TRANSCRIPTION ELONGATION FACTOR B POLYPEPTIDE 3"/>
    <property type="match status" value="1"/>
</dbReference>
<protein>
    <recommendedName>
        <fullName evidence="3">TFIIS N-terminal domain-containing protein</fullName>
    </recommendedName>
</protein>
<dbReference type="GO" id="GO:0070449">
    <property type="term" value="C:elongin complex"/>
    <property type="evidence" value="ECO:0007669"/>
    <property type="project" value="InterPro"/>
</dbReference>
<evidence type="ECO:0000313" key="4">
    <source>
        <dbReference type="EMBL" id="GMT05646.1"/>
    </source>
</evidence>
<dbReference type="Pfam" id="PF06881">
    <property type="entry name" value="Elongin_A"/>
    <property type="match status" value="1"/>
</dbReference>
<comment type="subcellular location">
    <subcellularLocation>
        <location evidence="1">Nucleus</location>
    </subcellularLocation>
</comment>
<dbReference type="AlphaFoldDB" id="A0AAV5UGR4"/>
<dbReference type="Proteomes" id="UP001432027">
    <property type="component" value="Unassembled WGS sequence"/>
</dbReference>
<evidence type="ECO:0000256" key="1">
    <source>
        <dbReference type="PROSITE-ProRule" id="PRU00649"/>
    </source>
</evidence>
<keyword evidence="5" id="KW-1185">Reference proteome</keyword>
<feature type="compositionally biased region" description="Basic and acidic residues" evidence="2">
    <location>
        <begin position="76"/>
        <end position="102"/>
    </location>
</feature>
<dbReference type="EMBL" id="BTSX01000006">
    <property type="protein sequence ID" value="GMT05646.1"/>
    <property type="molecule type" value="Genomic_DNA"/>
</dbReference>
<dbReference type="Gene3D" id="6.10.250.3180">
    <property type="match status" value="1"/>
</dbReference>
<reference evidence="4" key="1">
    <citation type="submission" date="2023-10" db="EMBL/GenBank/DDBJ databases">
        <title>Genome assembly of Pristionchus species.</title>
        <authorList>
            <person name="Yoshida K."/>
            <person name="Sommer R.J."/>
        </authorList>
    </citation>
    <scope>NUCLEOTIDE SEQUENCE</scope>
    <source>
        <strain evidence="4">RS0144</strain>
    </source>
</reference>
<dbReference type="InterPro" id="IPR010684">
    <property type="entry name" value="RNA_pol_II_trans_fac_SIII_A"/>
</dbReference>
<feature type="compositionally biased region" description="Low complexity" evidence="2">
    <location>
        <begin position="400"/>
        <end position="411"/>
    </location>
</feature>
<dbReference type="Gene3D" id="1.20.930.10">
    <property type="entry name" value="Conserved domain common to transcription factors TFIIS, elongin A, CRSP70"/>
    <property type="match status" value="1"/>
</dbReference>
<organism evidence="4 5">
    <name type="scientific">Pristionchus entomophagus</name>
    <dbReference type="NCBI Taxonomy" id="358040"/>
    <lineage>
        <taxon>Eukaryota</taxon>
        <taxon>Metazoa</taxon>
        <taxon>Ecdysozoa</taxon>
        <taxon>Nematoda</taxon>
        <taxon>Chromadorea</taxon>
        <taxon>Rhabditida</taxon>
        <taxon>Rhabditina</taxon>
        <taxon>Diplogasteromorpha</taxon>
        <taxon>Diplogasteroidea</taxon>
        <taxon>Neodiplogasteridae</taxon>
        <taxon>Pristionchus</taxon>
    </lineage>
</organism>
<name>A0AAV5UGR4_9BILA</name>
<dbReference type="InterPro" id="IPR017923">
    <property type="entry name" value="TFIIS_N"/>
</dbReference>
<dbReference type="GO" id="GO:0006368">
    <property type="term" value="P:transcription elongation by RNA polymerase II"/>
    <property type="evidence" value="ECO:0007669"/>
    <property type="project" value="InterPro"/>
</dbReference>
<proteinExistence type="predicted"/>
<keyword evidence="1" id="KW-0539">Nucleus</keyword>
<comment type="caution">
    <text evidence="4">The sequence shown here is derived from an EMBL/GenBank/DDBJ whole genome shotgun (WGS) entry which is preliminary data.</text>
</comment>
<dbReference type="InterPro" id="IPR035441">
    <property type="entry name" value="TFIIS/LEDGF_dom_sf"/>
</dbReference>
<feature type="region of interest" description="Disordered" evidence="2">
    <location>
        <begin position="398"/>
        <end position="417"/>
    </location>
</feature>
<evidence type="ECO:0000259" key="3">
    <source>
        <dbReference type="PROSITE" id="PS51319"/>
    </source>
</evidence>
<dbReference type="PROSITE" id="PS51319">
    <property type="entry name" value="TFIIS_N"/>
    <property type="match status" value="1"/>
</dbReference>
<dbReference type="Pfam" id="PF08711">
    <property type="entry name" value="Med26"/>
    <property type="match status" value="1"/>
</dbReference>
<feature type="region of interest" description="Disordered" evidence="2">
    <location>
        <begin position="76"/>
        <end position="169"/>
    </location>
</feature>
<feature type="domain" description="TFIIS N-terminal" evidence="3">
    <location>
        <begin position="7"/>
        <end position="79"/>
    </location>
</feature>
<dbReference type="PANTHER" id="PTHR15141">
    <property type="entry name" value="TRANSCRIPTION ELONGATION FACTOR B POLYPEPTIDE 3"/>
    <property type="match status" value="1"/>
</dbReference>
<evidence type="ECO:0000256" key="2">
    <source>
        <dbReference type="SAM" id="MobiDB-lite"/>
    </source>
</evidence>
<dbReference type="SUPFAM" id="SSF47676">
    <property type="entry name" value="Conserved domain common to transcription factors TFIIS, elongin A, CRSP70"/>
    <property type="match status" value="1"/>
</dbReference>